<evidence type="ECO:0000313" key="5">
    <source>
        <dbReference type="EMBL" id="OPH54789.1"/>
    </source>
</evidence>
<evidence type="ECO:0000256" key="1">
    <source>
        <dbReference type="ARBA" id="ARBA00023015"/>
    </source>
</evidence>
<dbReference type="EMBL" id="MBTG01000020">
    <property type="protein sequence ID" value="OPH54789.1"/>
    <property type="molecule type" value="Genomic_DNA"/>
</dbReference>
<dbReference type="PANTHER" id="PTHR43280:SF2">
    <property type="entry name" value="HTH-TYPE TRANSCRIPTIONAL REGULATOR EXSA"/>
    <property type="match status" value="1"/>
</dbReference>
<dbReference type="PROSITE" id="PS01124">
    <property type="entry name" value="HTH_ARAC_FAMILY_2"/>
    <property type="match status" value="1"/>
</dbReference>
<gene>
    <name evidence="5" type="ORF">BC351_30550</name>
</gene>
<keyword evidence="2" id="KW-0238">DNA-binding</keyword>
<dbReference type="Pfam" id="PF12833">
    <property type="entry name" value="HTH_18"/>
    <property type="match status" value="1"/>
</dbReference>
<organism evidence="5 6">
    <name type="scientific">Paenibacillus ferrarius</name>
    <dbReference type="NCBI Taxonomy" id="1469647"/>
    <lineage>
        <taxon>Bacteria</taxon>
        <taxon>Bacillati</taxon>
        <taxon>Bacillota</taxon>
        <taxon>Bacilli</taxon>
        <taxon>Bacillales</taxon>
        <taxon>Paenibacillaceae</taxon>
        <taxon>Paenibacillus</taxon>
    </lineage>
</organism>
<comment type="caution">
    <text evidence="5">The sequence shown here is derived from an EMBL/GenBank/DDBJ whole genome shotgun (WGS) entry which is preliminary data.</text>
</comment>
<dbReference type="STRING" id="1469647.BC351_30550"/>
<keyword evidence="3" id="KW-0804">Transcription</keyword>
<dbReference type="Proteomes" id="UP000190626">
    <property type="component" value="Unassembled WGS sequence"/>
</dbReference>
<accession>A0A1V4HGA6</accession>
<dbReference type="SMART" id="SM00342">
    <property type="entry name" value="HTH_ARAC"/>
    <property type="match status" value="1"/>
</dbReference>
<dbReference type="AlphaFoldDB" id="A0A1V4HGA6"/>
<evidence type="ECO:0000256" key="2">
    <source>
        <dbReference type="ARBA" id="ARBA00023125"/>
    </source>
</evidence>
<feature type="domain" description="HTH araC/xylS-type" evidence="4">
    <location>
        <begin position="195"/>
        <end position="293"/>
    </location>
</feature>
<evidence type="ECO:0000259" key="4">
    <source>
        <dbReference type="PROSITE" id="PS01124"/>
    </source>
</evidence>
<dbReference type="InterPro" id="IPR037923">
    <property type="entry name" value="HTH-like"/>
</dbReference>
<proteinExistence type="predicted"/>
<protein>
    <recommendedName>
        <fullName evidence="4">HTH araC/xylS-type domain-containing protein</fullName>
    </recommendedName>
</protein>
<reference evidence="6" key="1">
    <citation type="submission" date="2016-07" db="EMBL/GenBank/DDBJ databases">
        <authorList>
            <person name="Florea S."/>
            <person name="Webb J.S."/>
            <person name="Jaromczyk J."/>
            <person name="Schardl C.L."/>
        </authorList>
    </citation>
    <scope>NUCLEOTIDE SEQUENCE [LARGE SCALE GENOMIC DNA]</scope>
    <source>
        <strain evidence="6">CY1</strain>
    </source>
</reference>
<sequence length="297" mass="35548">MIDRFPAIRHATFRELSPSVHWAQMHQRTPQFKWSRRMYDYEFLYVMQGDIRVTLLGESFLVPAEHLLFLPASVHHRIEILTEPCVQLLGIHFDFFNDLHMKQEELVVDESNPYEESFCAMPYIEGNPILPFRYAIHLPPAIVSLMEAMIQETNEQKQGYEMICNGLMLQMLTLLIRHHDETNRVHHPKYQESLHHLAHELKTHYRRKWTNVEMAAFINVHEDYMSKLFKDSMGMSPNKYLQSIRHQQAKRLLRETDDKIEAIAMEIGYEDFHYFSRMFKKWEGISAQQYRKFSQMI</sequence>
<dbReference type="InterPro" id="IPR009057">
    <property type="entry name" value="Homeodomain-like_sf"/>
</dbReference>
<dbReference type="GO" id="GO:0043565">
    <property type="term" value="F:sequence-specific DNA binding"/>
    <property type="evidence" value="ECO:0007669"/>
    <property type="project" value="InterPro"/>
</dbReference>
<dbReference type="InterPro" id="IPR018060">
    <property type="entry name" value="HTH_AraC"/>
</dbReference>
<name>A0A1V4HGA6_9BACL</name>
<dbReference type="RefSeq" id="WP_158082180.1">
    <property type="nucleotide sequence ID" value="NZ_MBTG01000020.1"/>
</dbReference>
<dbReference type="Gene3D" id="1.10.10.60">
    <property type="entry name" value="Homeodomain-like"/>
    <property type="match status" value="2"/>
</dbReference>
<keyword evidence="6" id="KW-1185">Reference proteome</keyword>
<dbReference type="SUPFAM" id="SSF46689">
    <property type="entry name" value="Homeodomain-like"/>
    <property type="match status" value="2"/>
</dbReference>
<evidence type="ECO:0000313" key="6">
    <source>
        <dbReference type="Proteomes" id="UP000190626"/>
    </source>
</evidence>
<keyword evidence="1" id="KW-0805">Transcription regulation</keyword>
<dbReference type="OrthoDB" id="625043at2"/>
<dbReference type="PANTHER" id="PTHR43280">
    <property type="entry name" value="ARAC-FAMILY TRANSCRIPTIONAL REGULATOR"/>
    <property type="match status" value="1"/>
</dbReference>
<evidence type="ECO:0000256" key="3">
    <source>
        <dbReference type="ARBA" id="ARBA00023163"/>
    </source>
</evidence>
<dbReference type="InterPro" id="IPR014710">
    <property type="entry name" value="RmlC-like_jellyroll"/>
</dbReference>
<dbReference type="SUPFAM" id="SSF51215">
    <property type="entry name" value="Regulatory protein AraC"/>
    <property type="match status" value="1"/>
</dbReference>
<dbReference type="GO" id="GO:0003700">
    <property type="term" value="F:DNA-binding transcription factor activity"/>
    <property type="evidence" value="ECO:0007669"/>
    <property type="project" value="InterPro"/>
</dbReference>
<dbReference type="Gene3D" id="2.60.120.10">
    <property type="entry name" value="Jelly Rolls"/>
    <property type="match status" value="1"/>
</dbReference>